<dbReference type="RefSeq" id="WP_163314534.1">
    <property type="nucleotide sequence ID" value="NZ_JAAGAA010000001.1"/>
</dbReference>
<evidence type="ECO:0000313" key="4">
    <source>
        <dbReference type="Proteomes" id="UP000482578"/>
    </source>
</evidence>
<evidence type="ECO:0000259" key="1">
    <source>
        <dbReference type="Pfam" id="PF08874"/>
    </source>
</evidence>
<reference evidence="3 4" key="1">
    <citation type="submission" date="2020-02" db="EMBL/GenBank/DDBJ databases">
        <authorList>
            <person name="Yang Z."/>
        </authorList>
    </citation>
    <scope>NUCLEOTIDE SEQUENCE [LARGE SCALE GENOMIC DNA]</scope>
    <source>
        <strain evidence="3 4">HX-7-9</strain>
    </source>
</reference>
<comment type="caution">
    <text evidence="3">The sequence shown here is derived from an EMBL/GenBank/DDBJ whole genome shotgun (WGS) entry which is preliminary data.</text>
</comment>
<dbReference type="Proteomes" id="UP000482578">
    <property type="component" value="Unassembled WGS sequence"/>
</dbReference>
<gene>
    <name evidence="3" type="ORF">GZH52_00160</name>
</gene>
<feature type="domain" description="DUF1835" evidence="1">
    <location>
        <begin position="2"/>
        <end position="113"/>
    </location>
</feature>
<dbReference type="InterPro" id="IPR022123">
    <property type="entry name" value="DUF3658"/>
</dbReference>
<dbReference type="Pfam" id="PF12395">
    <property type="entry name" value="DUF3658"/>
    <property type="match status" value="1"/>
</dbReference>
<proteinExistence type="predicted"/>
<accession>A0A6B2KMJ5</accession>
<evidence type="ECO:0000313" key="3">
    <source>
        <dbReference type="EMBL" id="NDV11219.1"/>
    </source>
</evidence>
<organism evidence="3 4">
    <name type="scientific">Crenobacter caeni</name>
    <dbReference type="NCBI Taxonomy" id="2705474"/>
    <lineage>
        <taxon>Bacteria</taxon>
        <taxon>Pseudomonadati</taxon>
        <taxon>Pseudomonadota</taxon>
        <taxon>Betaproteobacteria</taxon>
        <taxon>Neisseriales</taxon>
        <taxon>Neisseriaceae</taxon>
        <taxon>Crenobacter</taxon>
    </lineage>
</organism>
<dbReference type="EMBL" id="JAAGAA010000001">
    <property type="protein sequence ID" value="NDV11219.1"/>
    <property type="molecule type" value="Genomic_DNA"/>
</dbReference>
<keyword evidence="4" id="KW-1185">Reference proteome</keyword>
<protein>
    <submittedName>
        <fullName evidence="3">DUF1835 domain-containing protein</fullName>
    </submittedName>
</protein>
<dbReference type="InterPro" id="IPR014973">
    <property type="entry name" value="DUF1835"/>
</dbReference>
<feature type="domain" description="DUF3658" evidence="2">
    <location>
        <begin position="156"/>
        <end position="251"/>
    </location>
</feature>
<evidence type="ECO:0000259" key="2">
    <source>
        <dbReference type="Pfam" id="PF12395"/>
    </source>
</evidence>
<dbReference type="Pfam" id="PF08874">
    <property type="entry name" value="DUF1835"/>
    <property type="match status" value="1"/>
</dbReference>
<name>A0A6B2KMJ5_9NEIS</name>
<sequence length="261" mass="27914">MLHVTSGGAAADTLETLCAGGRLAGTVLGWPDDLGNGPLADADQVDPQLRTAHWLRLLQAYPHAGPDWDEAWQRERAAACRALLQAWEQGTPLTVWVGNHAGDALLLRLLAAQCPAQCELRVVDVSLHLDTPRPGLWAVGLFSPAELAALSGCARLLGAGERQALAAEWAHWQDSGDGVREVVDGVLQGRPLSCYDSVLLEMLARHGSVSAARLVGEAMGGIDHAFVGDLFLFWRLQVLAARGELRLDGAGHARRVEAIRP</sequence>
<dbReference type="AlphaFoldDB" id="A0A6B2KMJ5"/>